<gene>
    <name evidence="2" type="ORF">SCAR479_04773</name>
</gene>
<reference evidence="2 3" key="1">
    <citation type="submission" date="2024-02" db="EMBL/GenBank/DDBJ databases">
        <title>First draft genome assembly of two strains of Seiridium cardinale.</title>
        <authorList>
            <person name="Emiliani G."/>
            <person name="Scali E."/>
        </authorList>
    </citation>
    <scope>NUCLEOTIDE SEQUENCE [LARGE SCALE GENOMIC DNA]</scope>
    <source>
        <strain evidence="2 3">BM-138-000479</strain>
    </source>
</reference>
<accession>A0ABR2XX87</accession>
<comment type="caution">
    <text evidence="2">The sequence shown here is derived from an EMBL/GenBank/DDBJ whole genome shotgun (WGS) entry which is preliminary data.</text>
</comment>
<organism evidence="2 3">
    <name type="scientific">Seiridium cardinale</name>
    <dbReference type="NCBI Taxonomy" id="138064"/>
    <lineage>
        <taxon>Eukaryota</taxon>
        <taxon>Fungi</taxon>
        <taxon>Dikarya</taxon>
        <taxon>Ascomycota</taxon>
        <taxon>Pezizomycotina</taxon>
        <taxon>Sordariomycetes</taxon>
        <taxon>Xylariomycetidae</taxon>
        <taxon>Amphisphaeriales</taxon>
        <taxon>Sporocadaceae</taxon>
        <taxon>Seiridium</taxon>
    </lineage>
</organism>
<dbReference type="Proteomes" id="UP001465668">
    <property type="component" value="Unassembled WGS sequence"/>
</dbReference>
<sequence length="204" mass="23231">MASFEATRDIRGAAQDPKRAKEKSAKWANGARPSAGCKYNMWDPDMILTGSDSQRAKVRPERSYDNSYHVRSHNIIKPKFVHDVKPNHSRAKVDAMEELNDPAISRSLLDLLPTSNRSRQPSVTDGFLYSFDRKDTPGKPLSLEIFVKTNPKETEKFVEKEYEILDNNGDALKGRKARRNLRRQNQLESAEEPAIVEDDGFELI</sequence>
<feature type="compositionally biased region" description="Basic and acidic residues" evidence="1">
    <location>
        <begin position="1"/>
        <end position="25"/>
    </location>
</feature>
<proteinExistence type="predicted"/>
<feature type="region of interest" description="Disordered" evidence="1">
    <location>
        <begin position="1"/>
        <end position="31"/>
    </location>
</feature>
<keyword evidence="3" id="KW-1185">Reference proteome</keyword>
<protein>
    <submittedName>
        <fullName evidence="2">Uncharacterized protein</fullName>
    </submittedName>
</protein>
<evidence type="ECO:0000313" key="2">
    <source>
        <dbReference type="EMBL" id="KAK9778371.1"/>
    </source>
</evidence>
<evidence type="ECO:0000256" key="1">
    <source>
        <dbReference type="SAM" id="MobiDB-lite"/>
    </source>
</evidence>
<name>A0ABR2XX87_9PEZI</name>
<dbReference type="EMBL" id="JARVKM010000016">
    <property type="protein sequence ID" value="KAK9778371.1"/>
    <property type="molecule type" value="Genomic_DNA"/>
</dbReference>
<evidence type="ECO:0000313" key="3">
    <source>
        <dbReference type="Proteomes" id="UP001465668"/>
    </source>
</evidence>